<keyword evidence="1" id="KW-0732">Signal</keyword>
<protein>
    <submittedName>
        <fullName evidence="3">Secreted protein</fullName>
    </submittedName>
</protein>
<dbReference type="Proteomes" id="UP000887563">
    <property type="component" value="Unplaced"/>
</dbReference>
<accession>A0A914L4U3</accession>
<organism evidence="2 3">
    <name type="scientific">Meloidogyne incognita</name>
    <name type="common">Southern root-knot nematode worm</name>
    <name type="synonym">Oxyuris incognita</name>
    <dbReference type="NCBI Taxonomy" id="6306"/>
    <lineage>
        <taxon>Eukaryota</taxon>
        <taxon>Metazoa</taxon>
        <taxon>Ecdysozoa</taxon>
        <taxon>Nematoda</taxon>
        <taxon>Chromadorea</taxon>
        <taxon>Rhabditida</taxon>
        <taxon>Tylenchina</taxon>
        <taxon>Tylenchomorpha</taxon>
        <taxon>Tylenchoidea</taxon>
        <taxon>Meloidogynidae</taxon>
        <taxon>Meloidogyninae</taxon>
        <taxon>Meloidogyne</taxon>
        <taxon>Meloidogyne incognita group</taxon>
    </lineage>
</organism>
<evidence type="ECO:0000256" key="1">
    <source>
        <dbReference type="SAM" id="SignalP"/>
    </source>
</evidence>
<dbReference type="AlphaFoldDB" id="A0A914L4U3"/>
<proteinExistence type="predicted"/>
<keyword evidence="2" id="KW-1185">Reference proteome</keyword>
<dbReference type="WBParaSite" id="Minc3s00274g09170">
    <property type="protein sequence ID" value="Minc3s00274g09170"/>
    <property type="gene ID" value="Minc3s00274g09170"/>
</dbReference>
<feature type="chain" id="PRO_5037655769" evidence="1">
    <location>
        <begin position="19"/>
        <end position="91"/>
    </location>
</feature>
<reference evidence="3" key="1">
    <citation type="submission" date="2022-11" db="UniProtKB">
        <authorList>
            <consortium name="WormBaseParasite"/>
        </authorList>
    </citation>
    <scope>IDENTIFICATION</scope>
</reference>
<evidence type="ECO:0000313" key="3">
    <source>
        <dbReference type="WBParaSite" id="Minc3s00274g09170"/>
    </source>
</evidence>
<feature type="signal peptide" evidence="1">
    <location>
        <begin position="1"/>
        <end position="18"/>
    </location>
</feature>
<name>A0A914L4U3_MELIC</name>
<evidence type="ECO:0000313" key="2">
    <source>
        <dbReference type="Proteomes" id="UP000887563"/>
    </source>
</evidence>
<sequence length="91" mass="10943">MLFLLFLIIILNNSNIFCLLLKYPIEIGTENPKLLVENWKENVVYLIRYPRISSLPDLDVNCFKLEIWLKLKEIQFYCYSNQPEELSQMKK</sequence>